<sequence length="119" mass="13366">MKTFLTVLFLSVTVSLSAQYKKPIVVQIKTPQAQCAECKDKIEKFMKVEEGVAKVVVDIRKKITTITFLSDRTNIENIRAAMNNLGFDADDEKANEEVYKRLPVCCKRVEDGGGPPKKN</sequence>
<dbReference type="Pfam" id="PF00403">
    <property type="entry name" value="HMA"/>
    <property type="match status" value="1"/>
</dbReference>
<dbReference type="SUPFAM" id="SSF55008">
    <property type="entry name" value="HMA, heavy metal-associated domain"/>
    <property type="match status" value="1"/>
</dbReference>
<dbReference type="CDD" id="cd00371">
    <property type="entry name" value="HMA"/>
    <property type="match status" value="1"/>
</dbReference>
<dbReference type="Gene3D" id="3.30.70.100">
    <property type="match status" value="1"/>
</dbReference>
<dbReference type="Proteomes" id="UP000515344">
    <property type="component" value="Chromosome"/>
</dbReference>
<reference evidence="3" key="1">
    <citation type="submission" date="2020-08" db="EMBL/GenBank/DDBJ databases">
        <title>Lacibacter sp. S13-6-6 genome sequencing.</title>
        <authorList>
            <person name="Jin L."/>
        </authorList>
    </citation>
    <scope>NUCLEOTIDE SEQUENCE [LARGE SCALE GENOMIC DNA]</scope>
    <source>
        <strain evidence="3">S13-6-6</strain>
    </source>
</reference>
<proteinExistence type="predicted"/>
<protein>
    <submittedName>
        <fullName evidence="2">Cation transporter</fullName>
    </submittedName>
</protein>
<dbReference type="InterPro" id="IPR036163">
    <property type="entry name" value="HMA_dom_sf"/>
</dbReference>
<evidence type="ECO:0000313" key="2">
    <source>
        <dbReference type="EMBL" id="QNA43096.1"/>
    </source>
</evidence>
<gene>
    <name evidence="2" type="ORF">H4075_13505</name>
</gene>
<dbReference type="GO" id="GO:0046872">
    <property type="term" value="F:metal ion binding"/>
    <property type="evidence" value="ECO:0007669"/>
    <property type="project" value="InterPro"/>
</dbReference>
<name>A0A7G5XC93_9BACT</name>
<dbReference type="AlphaFoldDB" id="A0A7G5XC93"/>
<dbReference type="PROSITE" id="PS50846">
    <property type="entry name" value="HMA_2"/>
    <property type="match status" value="1"/>
</dbReference>
<dbReference type="KEGG" id="lacs:H4075_13505"/>
<organism evidence="2 3">
    <name type="scientific">Lacibacter sediminis</name>
    <dbReference type="NCBI Taxonomy" id="2760713"/>
    <lineage>
        <taxon>Bacteria</taxon>
        <taxon>Pseudomonadati</taxon>
        <taxon>Bacteroidota</taxon>
        <taxon>Chitinophagia</taxon>
        <taxon>Chitinophagales</taxon>
        <taxon>Chitinophagaceae</taxon>
        <taxon>Lacibacter</taxon>
    </lineage>
</organism>
<feature type="domain" description="HMA" evidence="1">
    <location>
        <begin position="22"/>
        <end position="90"/>
    </location>
</feature>
<evidence type="ECO:0000259" key="1">
    <source>
        <dbReference type="PROSITE" id="PS50846"/>
    </source>
</evidence>
<dbReference type="InterPro" id="IPR006121">
    <property type="entry name" value="HMA_dom"/>
</dbReference>
<keyword evidence="3" id="KW-1185">Reference proteome</keyword>
<accession>A0A7G5XC93</accession>
<evidence type="ECO:0000313" key="3">
    <source>
        <dbReference type="Proteomes" id="UP000515344"/>
    </source>
</evidence>
<dbReference type="RefSeq" id="WP_182801361.1">
    <property type="nucleotide sequence ID" value="NZ_CP060007.1"/>
</dbReference>
<dbReference type="EMBL" id="CP060007">
    <property type="protein sequence ID" value="QNA43096.1"/>
    <property type="molecule type" value="Genomic_DNA"/>
</dbReference>